<dbReference type="AlphaFoldDB" id="A0A2T2Y9E0"/>
<accession>A0A2T2Y9E0</accession>
<evidence type="ECO:0000313" key="2">
    <source>
        <dbReference type="Proteomes" id="UP000240357"/>
    </source>
</evidence>
<reference evidence="1 2" key="1">
    <citation type="submission" date="2018-03" db="EMBL/GenBank/DDBJ databases">
        <title>Adhaeribacter sp. HMF7605 Genome sequencing and assembly.</title>
        <authorList>
            <person name="Kang H."/>
            <person name="Kang J."/>
            <person name="Cha I."/>
            <person name="Kim H."/>
            <person name="Joh K."/>
        </authorList>
    </citation>
    <scope>NUCLEOTIDE SEQUENCE [LARGE SCALE GENOMIC DNA]</scope>
    <source>
        <strain evidence="1 2">HMF7605</strain>
    </source>
</reference>
<dbReference type="RefSeq" id="WP_106925471.1">
    <property type="nucleotide sequence ID" value="NZ_PYFT01000001.1"/>
</dbReference>
<evidence type="ECO:0008006" key="3">
    <source>
        <dbReference type="Google" id="ProtNLM"/>
    </source>
</evidence>
<name>A0A2T2Y9E0_9BACT</name>
<organism evidence="1 2">
    <name type="scientific">Adhaeribacter arboris</name>
    <dbReference type="NCBI Taxonomy" id="2072846"/>
    <lineage>
        <taxon>Bacteria</taxon>
        <taxon>Pseudomonadati</taxon>
        <taxon>Bacteroidota</taxon>
        <taxon>Cytophagia</taxon>
        <taxon>Cytophagales</taxon>
        <taxon>Hymenobacteraceae</taxon>
        <taxon>Adhaeribacter</taxon>
    </lineage>
</organism>
<dbReference type="Pfam" id="PF04245">
    <property type="entry name" value="NA37"/>
    <property type="match status" value="1"/>
</dbReference>
<dbReference type="OrthoDB" id="9153118at2"/>
<protein>
    <recommendedName>
        <fullName evidence="3">Nucleoid-associated protein</fullName>
    </recommendedName>
</protein>
<keyword evidence="2" id="KW-1185">Reference proteome</keyword>
<dbReference type="Proteomes" id="UP000240357">
    <property type="component" value="Unassembled WGS sequence"/>
</dbReference>
<dbReference type="InterPro" id="IPR007358">
    <property type="entry name" value="Nucleoid_associated_NdpA"/>
</dbReference>
<dbReference type="EMBL" id="PYFT01000001">
    <property type="protein sequence ID" value="PSR52139.1"/>
    <property type="molecule type" value="Genomic_DNA"/>
</dbReference>
<evidence type="ECO:0000313" key="1">
    <source>
        <dbReference type="EMBL" id="PSR52139.1"/>
    </source>
</evidence>
<comment type="caution">
    <text evidence="1">The sequence shown here is derived from an EMBL/GenBank/DDBJ whole genome shotgun (WGS) entry which is preliminary data.</text>
</comment>
<sequence length="347" mass="40748">MLVTTEVKLDHIILHKVGNKSRNEVIQFSKKPLDLNDTVKDLLQRYFLSPFKSEAYSNLFHESDINLNEVFAFVSRILDSPSGIMEQSENLARHLYEQSTHPNVKSGEFYVTYMRDLVLDGEALEAVGLFKSESRETYLKVYPNGETFDIDSEDGVNINKLDKGCLILNKDREHGFVVLTVDNLNKREEAIYWKDDFLKVKSRQDAYHHTQNIMSLCKNFVEKRLPEEFEVSRGEQADLLNKSVKFLKEKEIFDLQEFQNEVIAQPDLIQSFKSYKTEFESNRGFEIIPEFDIHENAFKKNTRFMKSVIKLDKNFHIYVHGNSENMQKGYDEERAQHFYQLFYKAES</sequence>
<dbReference type="GO" id="GO:0009295">
    <property type="term" value="C:nucleoid"/>
    <property type="evidence" value="ECO:0007669"/>
    <property type="project" value="InterPro"/>
</dbReference>
<gene>
    <name evidence="1" type="ORF">AHMF7605_00675</name>
</gene>
<proteinExistence type="predicted"/>